<accession>A0A1H8HB92</accession>
<keyword evidence="2" id="KW-1185">Reference proteome</keyword>
<dbReference type="Gene3D" id="1.10.3910.10">
    <property type="entry name" value="SP0561-like"/>
    <property type="match status" value="1"/>
</dbReference>
<name>A0A1H8HB92_9RHOB</name>
<dbReference type="SUPFAM" id="SSF140683">
    <property type="entry name" value="SP0561-like"/>
    <property type="match status" value="1"/>
</dbReference>
<evidence type="ECO:0000313" key="1">
    <source>
        <dbReference type="EMBL" id="SEN53482.1"/>
    </source>
</evidence>
<protein>
    <submittedName>
        <fullName evidence="1">Hybrid cluster protein-associated redox disulfide domain-containing protein</fullName>
    </submittedName>
</protein>
<dbReference type="AlphaFoldDB" id="A0A1H8HB92"/>
<dbReference type="OrthoDB" id="5397989at2"/>
<sequence>MPLIRLDDPDLPLADLMTRWPQTITVFLRHKMLCVGCMVNPFHSVLDACAEYSLNVDAFYEELRAAISIA</sequence>
<dbReference type="NCBIfam" id="TIGR03980">
    <property type="entry name" value="prismane_assoc"/>
    <property type="match status" value="1"/>
</dbReference>
<dbReference type="RefSeq" id="WP_050519248.1">
    <property type="nucleotide sequence ID" value="NZ_FOCO01000016.1"/>
</dbReference>
<dbReference type="InterPro" id="IPR023883">
    <property type="entry name" value="CHP03980_redox-disulphide"/>
</dbReference>
<organism evidence="1 2">
    <name type="scientific">Pseudorhodobacter antarcticus</name>
    <dbReference type="NCBI Taxonomy" id="1077947"/>
    <lineage>
        <taxon>Bacteria</taxon>
        <taxon>Pseudomonadati</taxon>
        <taxon>Pseudomonadota</taxon>
        <taxon>Alphaproteobacteria</taxon>
        <taxon>Rhodobacterales</taxon>
        <taxon>Paracoccaceae</taxon>
        <taxon>Pseudorhodobacter</taxon>
    </lineage>
</organism>
<evidence type="ECO:0000313" key="2">
    <source>
        <dbReference type="Proteomes" id="UP000183002"/>
    </source>
</evidence>
<reference evidence="1 2" key="1">
    <citation type="submission" date="2016-10" db="EMBL/GenBank/DDBJ databases">
        <authorList>
            <person name="de Groot N.N."/>
        </authorList>
    </citation>
    <scope>NUCLEOTIDE SEQUENCE [LARGE SCALE GENOMIC DNA]</scope>
    <source>
        <strain evidence="1 2">CGMCC 1.10836</strain>
    </source>
</reference>
<proteinExistence type="predicted"/>
<dbReference type="STRING" id="1077947.SAMN05216227_101668"/>
<dbReference type="InterPro" id="IPR038062">
    <property type="entry name" value="ScdA-like_N_sf"/>
</dbReference>
<dbReference type="EMBL" id="FOCO01000016">
    <property type="protein sequence ID" value="SEN53482.1"/>
    <property type="molecule type" value="Genomic_DNA"/>
</dbReference>
<gene>
    <name evidence="1" type="ORF">SAMN05216227_101668</name>
</gene>
<dbReference type="Proteomes" id="UP000183002">
    <property type="component" value="Unassembled WGS sequence"/>
</dbReference>
<dbReference type="PANTHER" id="PTHR39341">
    <property type="entry name" value="BSL7085 PROTEIN"/>
    <property type="match status" value="1"/>
</dbReference>
<dbReference type="PANTHER" id="PTHR39341:SF1">
    <property type="entry name" value="DUF1858 DOMAIN-CONTAINING PROTEIN"/>
    <property type="match status" value="1"/>
</dbReference>